<accession>A0A0D3F3S3</accession>
<evidence type="ECO:0000256" key="1">
    <source>
        <dbReference type="SAM" id="MobiDB-lite"/>
    </source>
</evidence>
<evidence type="ECO:0000313" key="3">
    <source>
        <dbReference type="Proteomes" id="UP000026960"/>
    </source>
</evidence>
<keyword evidence="3" id="KW-1185">Reference proteome</keyword>
<dbReference type="Gramene" id="OBART02G12680.1">
    <property type="protein sequence ID" value="OBART02G12680.1"/>
    <property type="gene ID" value="OBART02G12680"/>
</dbReference>
<reference evidence="2" key="1">
    <citation type="journal article" date="2009" name="Rice">
        <title>De Novo Next Generation Sequencing of Plant Genomes.</title>
        <authorList>
            <person name="Rounsley S."/>
            <person name="Marri P.R."/>
            <person name="Yu Y."/>
            <person name="He R."/>
            <person name="Sisneros N."/>
            <person name="Goicoechea J.L."/>
            <person name="Lee S.J."/>
            <person name="Angelova A."/>
            <person name="Kudrna D."/>
            <person name="Luo M."/>
            <person name="Affourtit J."/>
            <person name="Desany B."/>
            <person name="Knight J."/>
            <person name="Niazi F."/>
            <person name="Egholm M."/>
            <person name="Wing R.A."/>
        </authorList>
    </citation>
    <scope>NUCLEOTIDE SEQUENCE [LARGE SCALE GENOMIC DNA]</scope>
    <source>
        <strain evidence="2">cv. IRGC 105608</strain>
    </source>
</reference>
<feature type="compositionally biased region" description="Pro residues" evidence="1">
    <location>
        <begin position="22"/>
        <end position="31"/>
    </location>
</feature>
<proteinExistence type="predicted"/>
<protein>
    <submittedName>
        <fullName evidence="2">Uncharacterized protein</fullName>
    </submittedName>
</protein>
<feature type="compositionally biased region" description="Basic residues" evidence="1">
    <location>
        <begin position="1"/>
        <end position="21"/>
    </location>
</feature>
<feature type="compositionally biased region" description="Low complexity" evidence="1">
    <location>
        <begin position="33"/>
        <end position="43"/>
    </location>
</feature>
<sequence>MPGRSSSRRIRRGRSHYRQIHPRPPPPPPGPHAVAATAVGSAAGRRREGAEGAATAGSILRRRHRRRIYHGREARWRGGDDERGESIHDLLGLPVSDHSLRLKLLASEYRRRILQDHVFALDEDLRGDGIVDLADNFEGKRRPATILWIGRRRYGGSASNVEGEEEM</sequence>
<dbReference type="HOGENOM" id="CLU_1734276_0_0_1"/>
<dbReference type="AlphaFoldDB" id="A0A0D3F3S3"/>
<reference evidence="2" key="2">
    <citation type="submission" date="2015-03" db="UniProtKB">
        <authorList>
            <consortium name="EnsemblPlants"/>
        </authorList>
    </citation>
    <scope>IDENTIFICATION</scope>
</reference>
<evidence type="ECO:0000313" key="2">
    <source>
        <dbReference type="EnsemblPlants" id="OBART02G12680.1"/>
    </source>
</evidence>
<dbReference type="EnsemblPlants" id="OBART02G12680.1">
    <property type="protein sequence ID" value="OBART02G12680.1"/>
    <property type="gene ID" value="OBART02G12680"/>
</dbReference>
<feature type="region of interest" description="Disordered" evidence="1">
    <location>
        <begin position="1"/>
        <end position="58"/>
    </location>
</feature>
<organism evidence="2">
    <name type="scientific">Oryza barthii</name>
    <dbReference type="NCBI Taxonomy" id="65489"/>
    <lineage>
        <taxon>Eukaryota</taxon>
        <taxon>Viridiplantae</taxon>
        <taxon>Streptophyta</taxon>
        <taxon>Embryophyta</taxon>
        <taxon>Tracheophyta</taxon>
        <taxon>Spermatophyta</taxon>
        <taxon>Magnoliopsida</taxon>
        <taxon>Liliopsida</taxon>
        <taxon>Poales</taxon>
        <taxon>Poaceae</taxon>
        <taxon>BOP clade</taxon>
        <taxon>Oryzoideae</taxon>
        <taxon>Oryzeae</taxon>
        <taxon>Oryzinae</taxon>
        <taxon>Oryza</taxon>
    </lineage>
</organism>
<dbReference type="PaxDb" id="65489-OBART02G12680.1"/>
<name>A0A0D3F3S3_9ORYZ</name>
<dbReference type="Proteomes" id="UP000026960">
    <property type="component" value="Chromosome 2"/>
</dbReference>